<dbReference type="GO" id="GO:0009098">
    <property type="term" value="P:L-leucine biosynthetic process"/>
    <property type="evidence" value="ECO:0007669"/>
    <property type="project" value="UniProtKB-UniPathway"/>
</dbReference>
<dbReference type="NCBIfam" id="NF005146">
    <property type="entry name" value="PRK06606.1"/>
    <property type="match status" value="1"/>
</dbReference>
<dbReference type="EC" id="2.6.1.42" evidence="17"/>
<dbReference type="RefSeq" id="WP_131617218.1">
    <property type="nucleotide sequence ID" value="NZ_CP036532.1"/>
</dbReference>
<dbReference type="InterPro" id="IPR001544">
    <property type="entry name" value="Aminotrans_IV"/>
</dbReference>
<evidence type="ECO:0000256" key="15">
    <source>
        <dbReference type="RuleBase" id="RU004106"/>
    </source>
</evidence>
<dbReference type="Gene3D" id="3.30.470.10">
    <property type="match status" value="1"/>
</dbReference>
<reference evidence="18 19" key="1">
    <citation type="journal article" date="2017" name="Int. J. Syst. Evol. Microbiol.">
        <title>Roseitalea porphyridii gen. nov., sp. nov., isolated from a red alga, and reclassification of Hoeflea suaedae Chung et al. 2013 as Pseudohoeflea suaedae gen. nov., comb. nov.</title>
        <authorList>
            <person name="Hyeon J.W."/>
            <person name="Jeong S.E."/>
            <person name="Baek K."/>
            <person name="Jeon C.O."/>
        </authorList>
    </citation>
    <scope>NUCLEOTIDE SEQUENCE [LARGE SCALE GENOMIC DNA]</scope>
    <source>
        <strain evidence="18 19">MA7-20</strain>
    </source>
</reference>
<dbReference type="Proteomes" id="UP000293719">
    <property type="component" value="Chromosome"/>
</dbReference>
<dbReference type="PANTHER" id="PTHR42743:SF11">
    <property type="entry name" value="AMINODEOXYCHORISMATE LYASE"/>
    <property type="match status" value="1"/>
</dbReference>
<dbReference type="InterPro" id="IPR043131">
    <property type="entry name" value="BCAT-like_N"/>
</dbReference>
<dbReference type="NCBIfam" id="NF005726">
    <property type="entry name" value="PRK07544.1"/>
    <property type="match status" value="1"/>
</dbReference>
<comment type="catalytic activity">
    <reaction evidence="14 17">
        <text>L-leucine + 2-oxoglutarate = 4-methyl-2-oxopentanoate + L-glutamate</text>
        <dbReference type="Rhea" id="RHEA:18321"/>
        <dbReference type="ChEBI" id="CHEBI:16810"/>
        <dbReference type="ChEBI" id="CHEBI:17865"/>
        <dbReference type="ChEBI" id="CHEBI:29985"/>
        <dbReference type="ChEBI" id="CHEBI:57427"/>
        <dbReference type="EC" id="2.6.1.42"/>
    </reaction>
</comment>
<evidence type="ECO:0000256" key="8">
    <source>
        <dbReference type="ARBA" id="ARBA00022605"/>
    </source>
</evidence>
<dbReference type="InterPro" id="IPR018300">
    <property type="entry name" value="Aminotrans_IV_CS"/>
</dbReference>
<evidence type="ECO:0000256" key="1">
    <source>
        <dbReference type="ARBA" id="ARBA00001933"/>
    </source>
</evidence>
<evidence type="ECO:0000256" key="6">
    <source>
        <dbReference type="ARBA" id="ARBA00009320"/>
    </source>
</evidence>
<dbReference type="UniPathway" id="UPA00048">
    <property type="reaction ID" value="UER00073"/>
</dbReference>
<comment type="catalytic activity">
    <reaction evidence="12 17">
        <text>L-valine + 2-oxoglutarate = 3-methyl-2-oxobutanoate + L-glutamate</text>
        <dbReference type="Rhea" id="RHEA:24813"/>
        <dbReference type="ChEBI" id="CHEBI:11851"/>
        <dbReference type="ChEBI" id="CHEBI:16810"/>
        <dbReference type="ChEBI" id="CHEBI:29985"/>
        <dbReference type="ChEBI" id="CHEBI:57762"/>
        <dbReference type="EC" id="2.6.1.42"/>
    </reaction>
</comment>
<evidence type="ECO:0000256" key="2">
    <source>
        <dbReference type="ARBA" id="ARBA00003109"/>
    </source>
</evidence>
<dbReference type="Gene3D" id="3.20.10.10">
    <property type="entry name" value="D-amino Acid Aminotransferase, subunit A, domain 2"/>
    <property type="match status" value="1"/>
</dbReference>
<comment type="cofactor">
    <cofactor evidence="1 16">
        <name>pyridoxal 5'-phosphate</name>
        <dbReference type="ChEBI" id="CHEBI:597326"/>
    </cofactor>
</comment>
<evidence type="ECO:0000256" key="12">
    <source>
        <dbReference type="ARBA" id="ARBA00048212"/>
    </source>
</evidence>
<dbReference type="EMBL" id="CP036532">
    <property type="protein sequence ID" value="QBK31558.1"/>
    <property type="molecule type" value="Genomic_DNA"/>
</dbReference>
<evidence type="ECO:0000256" key="7">
    <source>
        <dbReference type="ARBA" id="ARBA00022576"/>
    </source>
</evidence>
<keyword evidence="11 17" id="KW-0100">Branched-chain amino acid biosynthesis</keyword>
<dbReference type="GO" id="GO:0009099">
    <property type="term" value="P:L-valine biosynthetic process"/>
    <property type="evidence" value="ECO:0007669"/>
    <property type="project" value="UniProtKB-UniPathway"/>
</dbReference>
<comment type="pathway">
    <text evidence="4 17">Amino-acid biosynthesis; L-valine biosynthesis; L-valine from pyruvate: step 4/4.</text>
</comment>
<dbReference type="NCBIfam" id="TIGR01122">
    <property type="entry name" value="ilvE_I"/>
    <property type="match status" value="1"/>
</dbReference>
<dbReference type="InterPro" id="IPR050571">
    <property type="entry name" value="Class-IV_PLP-Dep_Aminotrnsfr"/>
</dbReference>
<dbReference type="AlphaFoldDB" id="A0A4V1A467"/>
<dbReference type="Pfam" id="PF01063">
    <property type="entry name" value="Aminotran_4"/>
    <property type="match status" value="1"/>
</dbReference>
<dbReference type="UniPathway" id="UPA00049">
    <property type="reaction ID" value="UER00062"/>
</dbReference>
<dbReference type="GO" id="GO:0052656">
    <property type="term" value="F:L-isoleucine-2-oxoglutarate transaminase activity"/>
    <property type="evidence" value="ECO:0007669"/>
    <property type="project" value="RHEA"/>
</dbReference>
<comment type="pathway">
    <text evidence="3 17">Amino-acid biosynthesis; L-isoleucine biosynthesis; L-isoleucine from 2-oxobutanoate: step 4/4.</text>
</comment>
<dbReference type="GO" id="GO:0052654">
    <property type="term" value="F:L-leucine-2-oxoglutarate transaminase activity"/>
    <property type="evidence" value="ECO:0007669"/>
    <property type="project" value="RHEA"/>
</dbReference>
<keyword evidence="9 17" id="KW-0808">Transferase</keyword>
<protein>
    <recommendedName>
        <fullName evidence="17">Branched-chain-amino-acid aminotransferase</fullName>
        <shortName evidence="17">BCAT</shortName>
        <ecNumber evidence="17">2.6.1.42</ecNumber>
    </recommendedName>
</protein>
<evidence type="ECO:0000256" key="14">
    <source>
        <dbReference type="ARBA" id="ARBA00049229"/>
    </source>
</evidence>
<dbReference type="SUPFAM" id="SSF56752">
    <property type="entry name" value="D-aminoacid aminotransferase-like PLP-dependent enzymes"/>
    <property type="match status" value="1"/>
</dbReference>
<keyword evidence="10 16" id="KW-0663">Pyridoxal phosphate</keyword>
<keyword evidence="8 17" id="KW-0028">Amino-acid biosynthesis</keyword>
<dbReference type="GO" id="GO:0052655">
    <property type="term" value="F:L-valine-2-oxoglutarate transaminase activity"/>
    <property type="evidence" value="ECO:0007669"/>
    <property type="project" value="RHEA"/>
</dbReference>
<evidence type="ECO:0000256" key="13">
    <source>
        <dbReference type="ARBA" id="ARBA00048798"/>
    </source>
</evidence>
<dbReference type="KEGG" id="rpod:E0E05_13655"/>
<gene>
    <name evidence="17" type="primary">ilvE</name>
    <name evidence="18" type="ORF">E0E05_13655</name>
</gene>
<dbReference type="OrthoDB" id="21319at2"/>
<keyword evidence="7 17" id="KW-0032">Aminotransferase</keyword>
<evidence type="ECO:0000256" key="9">
    <source>
        <dbReference type="ARBA" id="ARBA00022679"/>
    </source>
</evidence>
<evidence type="ECO:0000313" key="18">
    <source>
        <dbReference type="EMBL" id="QBK31558.1"/>
    </source>
</evidence>
<dbReference type="PROSITE" id="PS00770">
    <property type="entry name" value="AA_TRANSFER_CLASS_4"/>
    <property type="match status" value="1"/>
</dbReference>
<organism evidence="18 19">
    <name type="scientific">Roseitalea porphyridii</name>
    <dbReference type="NCBI Taxonomy" id="1852022"/>
    <lineage>
        <taxon>Bacteria</taxon>
        <taxon>Pseudomonadati</taxon>
        <taxon>Pseudomonadota</taxon>
        <taxon>Alphaproteobacteria</taxon>
        <taxon>Hyphomicrobiales</taxon>
        <taxon>Ahrensiaceae</taxon>
        <taxon>Roseitalea</taxon>
    </lineage>
</organism>
<evidence type="ECO:0000313" key="19">
    <source>
        <dbReference type="Proteomes" id="UP000293719"/>
    </source>
</evidence>
<evidence type="ECO:0000256" key="4">
    <source>
        <dbReference type="ARBA" id="ARBA00004931"/>
    </source>
</evidence>
<comment type="catalytic activity">
    <reaction evidence="13 17">
        <text>L-isoleucine + 2-oxoglutarate = (S)-3-methyl-2-oxopentanoate + L-glutamate</text>
        <dbReference type="Rhea" id="RHEA:24801"/>
        <dbReference type="ChEBI" id="CHEBI:16810"/>
        <dbReference type="ChEBI" id="CHEBI:29985"/>
        <dbReference type="ChEBI" id="CHEBI:35146"/>
        <dbReference type="ChEBI" id="CHEBI:58045"/>
        <dbReference type="EC" id="2.6.1.42"/>
    </reaction>
</comment>
<comment type="similarity">
    <text evidence="6 15">Belongs to the class-IV pyridoxal-phosphate-dependent aminotransferase family.</text>
</comment>
<comment type="function">
    <text evidence="2 17">Acts on leucine, isoleucine and valine.</text>
</comment>
<dbReference type="InterPro" id="IPR005785">
    <property type="entry name" value="B_amino_transI"/>
</dbReference>
<comment type="pathway">
    <text evidence="5 17">Amino-acid biosynthesis; L-leucine biosynthesis; L-leucine from 3-methyl-2-oxobutanoate: step 4/4.</text>
</comment>
<dbReference type="GeneID" id="90768348"/>
<keyword evidence="19" id="KW-1185">Reference proteome</keyword>
<name>A0A4V1A467_9HYPH</name>
<dbReference type="UniPathway" id="UPA00047">
    <property type="reaction ID" value="UER00058"/>
</dbReference>
<dbReference type="PANTHER" id="PTHR42743">
    <property type="entry name" value="AMINO-ACID AMINOTRANSFERASE"/>
    <property type="match status" value="1"/>
</dbReference>
<evidence type="ECO:0000256" key="11">
    <source>
        <dbReference type="ARBA" id="ARBA00023304"/>
    </source>
</evidence>
<evidence type="ECO:0000256" key="17">
    <source>
        <dbReference type="RuleBase" id="RU364094"/>
    </source>
</evidence>
<sequence length="298" mass="33125">MADKPFDQLDGEIWLNGRFVPWADAKVHVLTHGLHYASSVFEGERAYGGVIFKLTEHTERLVESGRILGFEIPYTVAEIDAACNETLARQGFSDAYIRPVAWRGSEMMGVSAQHNRINLAIAVWDWPSYFDPAEKLKGIRLDMARYRRPDPATAPSKSKAAGLYMICTLCKHEAEAKGYADALMLDWRGRVAEATGANIFFVRDGELHTPVPDAFLDGITRRTVIDLARARGLTVNERVIMPEEMESFEQCFLTGTAAEVTPVSEIGPYRFAVGEIATTMMNDYARAVRPETASIAAE</sequence>
<dbReference type="GO" id="GO:0009097">
    <property type="term" value="P:isoleucine biosynthetic process"/>
    <property type="evidence" value="ECO:0007669"/>
    <property type="project" value="UniProtKB-UniPathway"/>
</dbReference>
<accession>A0A4V1A467</accession>
<proteinExistence type="inferred from homology"/>
<dbReference type="InterPro" id="IPR036038">
    <property type="entry name" value="Aminotransferase-like"/>
</dbReference>
<evidence type="ECO:0000256" key="10">
    <source>
        <dbReference type="ARBA" id="ARBA00022898"/>
    </source>
</evidence>
<dbReference type="InterPro" id="IPR043132">
    <property type="entry name" value="BCAT-like_C"/>
</dbReference>
<evidence type="ECO:0000256" key="16">
    <source>
        <dbReference type="RuleBase" id="RU004516"/>
    </source>
</evidence>
<evidence type="ECO:0000256" key="5">
    <source>
        <dbReference type="ARBA" id="ARBA00005072"/>
    </source>
</evidence>
<evidence type="ECO:0000256" key="3">
    <source>
        <dbReference type="ARBA" id="ARBA00004824"/>
    </source>
</evidence>